<dbReference type="KEGG" id="sgrg:L0C25_17100"/>
<accession>A0AA46TG91</accession>
<dbReference type="InterPro" id="IPR054058">
    <property type="entry name" value="HTH_67"/>
</dbReference>
<gene>
    <name evidence="1" type="ORF">L0C25_17100</name>
</gene>
<protein>
    <submittedName>
        <fullName evidence="1">MarR family transcriptional regulator</fullName>
    </submittedName>
</protein>
<dbReference type="EMBL" id="CP094970">
    <property type="protein sequence ID" value="UYM04247.1"/>
    <property type="molecule type" value="Genomic_DNA"/>
</dbReference>
<sequence>METPLGPRLIGETEKSLNAVLRRLLAGTDLSEPQWVTLRLSGLLDGTVDAAGLADAARDRAQFTGADDHVAALTARGLLDEGVLTDAGRELLDRMQARITEATRPVWEGLPEDDVAATTRVLNQVAARARALLTEL</sequence>
<evidence type="ECO:0000313" key="2">
    <source>
        <dbReference type="Proteomes" id="UP001164390"/>
    </source>
</evidence>
<keyword evidence="2" id="KW-1185">Reference proteome</keyword>
<evidence type="ECO:0000313" key="1">
    <source>
        <dbReference type="EMBL" id="UYM04247.1"/>
    </source>
</evidence>
<dbReference type="Proteomes" id="UP001164390">
    <property type="component" value="Chromosome"/>
</dbReference>
<dbReference type="InterPro" id="IPR036390">
    <property type="entry name" value="WH_DNA-bd_sf"/>
</dbReference>
<proteinExistence type="predicted"/>
<organism evidence="1 2">
    <name type="scientific">Solicola gregarius</name>
    <dbReference type="NCBI Taxonomy" id="2908642"/>
    <lineage>
        <taxon>Bacteria</taxon>
        <taxon>Bacillati</taxon>
        <taxon>Actinomycetota</taxon>
        <taxon>Actinomycetes</taxon>
        <taxon>Propionibacteriales</taxon>
        <taxon>Nocardioidaceae</taxon>
        <taxon>Solicola</taxon>
    </lineage>
</organism>
<dbReference type="InterPro" id="IPR036388">
    <property type="entry name" value="WH-like_DNA-bd_sf"/>
</dbReference>
<reference evidence="1" key="1">
    <citation type="submission" date="2022-01" db="EMBL/GenBank/DDBJ databases">
        <title>Nocardioidaceae gen. sp. A5X3R13.</title>
        <authorList>
            <person name="Lopez Marin M.A."/>
            <person name="Uhlik O."/>
        </authorList>
    </citation>
    <scope>NUCLEOTIDE SEQUENCE</scope>
    <source>
        <strain evidence="1">A5X3R13</strain>
    </source>
</reference>
<dbReference type="SUPFAM" id="SSF46785">
    <property type="entry name" value="Winged helix' DNA-binding domain"/>
    <property type="match status" value="1"/>
</dbReference>
<dbReference type="Gene3D" id="1.10.10.10">
    <property type="entry name" value="Winged helix-like DNA-binding domain superfamily/Winged helix DNA-binding domain"/>
    <property type="match status" value="1"/>
</dbReference>
<dbReference type="RefSeq" id="WP_271632912.1">
    <property type="nucleotide sequence ID" value="NZ_CP094970.1"/>
</dbReference>
<name>A0AA46TG91_9ACTN</name>
<dbReference type="Pfam" id="PF21863">
    <property type="entry name" value="HTH_67"/>
    <property type="match status" value="1"/>
</dbReference>
<dbReference type="AlphaFoldDB" id="A0AA46TG91"/>